<dbReference type="AlphaFoldDB" id="E0XSX7"/>
<dbReference type="InterPro" id="IPR003448">
    <property type="entry name" value="Mopterin_biosynth_MoaE"/>
</dbReference>
<dbReference type="CDD" id="cd00756">
    <property type="entry name" value="MoaE"/>
    <property type="match status" value="1"/>
</dbReference>
<dbReference type="InterPro" id="IPR036563">
    <property type="entry name" value="MoaE_sf"/>
</dbReference>
<dbReference type="EMBL" id="GU474867">
    <property type="protein sequence ID" value="ADI17518.1"/>
    <property type="molecule type" value="Genomic_DNA"/>
</dbReference>
<name>E0XSX7_9BACT</name>
<dbReference type="Pfam" id="PF02391">
    <property type="entry name" value="MoaE"/>
    <property type="match status" value="1"/>
</dbReference>
<sequence length="146" mass="16526">MYKITNKEIQPHDLFEAVRAPKHGAIATFAGTVRDQTEGRATTHLEYEAYPAMAEKIMERIGEEAKSKWPIGKVAILHRLGRLELEEISVLIAVGAGHRREAMEACLYIIDKLKEIVPIWKKEYGSDGEYWVEGPKIKGVEADYDT</sequence>
<protein>
    <submittedName>
        <fullName evidence="1">Molybdopterin converting factor, large subunit</fullName>
    </submittedName>
</protein>
<organism evidence="1">
    <name type="scientific">uncultured bacterium HF0130_06E03</name>
    <dbReference type="NCBI Taxonomy" id="710813"/>
    <lineage>
        <taxon>Bacteria</taxon>
        <taxon>environmental samples</taxon>
    </lineage>
</organism>
<dbReference type="SUPFAM" id="SSF54690">
    <property type="entry name" value="Molybdopterin synthase subunit MoaE"/>
    <property type="match status" value="1"/>
</dbReference>
<evidence type="ECO:0000313" key="1">
    <source>
        <dbReference type="EMBL" id="ADI17518.1"/>
    </source>
</evidence>
<reference evidence="1" key="1">
    <citation type="journal article" date="2011" name="Environ. Microbiol.">
        <title>Time-series analyses of Monterey Bay coastal microbial picoplankton using a 'genome proxy' microarray.</title>
        <authorList>
            <person name="Rich V.I."/>
            <person name="Pham V.D."/>
            <person name="Eppley J."/>
            <person name="Shi Y."/>
            <person name="DeLong E.F."/>
        </authorList>
    </citation>
    <scope>NUCLEOTIDE SEQUENCE</scope>
</reference>
<dbReference type="Gene3D" id="3.90.1170.40">
    <property type="entry name" value="Molybdopterin biosynthesis MoaE subunit"/>
    <property type="match status" value="1"/>
</dbReference>
<dbReference type="PANTHER" id="PTHR23404">
    <property type="entry name" value="MOLYBDOPTERIN SYNTHASE RELATED"/>
    <property type="match status" value="1"/>
</dbReference>
<dbReference type="GO" id="GO:0006777">
    <property type="term" value="P:Mo-molybdopterin cofactor biosynthetic process"/>
    <property type="evidence" value="ECO:0007669"/>
    <property type="project" value="InterPro"/>
</dbReference>
<accession>E0XSX7</accession>
<proteinExistence type="predicted"/>